<dbReference type="KEGG" id="dfl:DFE_3055"/>
<dbReference type="OrthoDB" id="9794935at2"/>
<reference evidence="1 2" key="1">
    <citation type="journal article" date="2018" name="Sci. Adv.">
        <title>Multi-heme cytochromes provide a pathway for survival in energy-limited environments.</title>
        <authorList>
            <person name="Deng X."/>
            <person name="Dohmae N."/>
            <person name="Nealson K.H."/>
            <person name="Hashimoto K."/>
            <person name="Okamoto A."/>
        </authorList>
    </citation>
    <scope>NUCLEOTIDE SEQUENCE [LARGE SCALE GENOMIC DNA]</scope>
    <source>
        <strain evidence="1 2">IS5</strain>
    </source>
</reference>
<dbReference type="Pfam" id="PF12900">
    <property type="entry name" value="Pyridox_ox_2"/>
    <property type="match status" value="1"/>
</dbReference>
<gene>
    <name evidence="1" type="ORF">DFE_3055</name>
</gene>
<protein>
    <submittedName>
        <fullName evidence="1">Pyridoxamine 5'-phosphate oxidase-related FMN-binding</fullName>
    </submittedName>
</protein>
<organism evidence="1 2">
    <name type="scientific">Desulfovibrio ferrophilus</name>
    <dbReference type="NCBI Taxonomy" id="241368"/>
    <lineage>
        <taxon>Bacteria</taxon>
        <taxon>Pseudomonadati</taxon>
        <taxon>Thermodesulfobacteriota</taxon>
        <taxon>Desulfovibrionia</taxon>
        <taxon>Desulfovibrionales</taxon>
        <taxon>Desulfovibrionaceae</taxon>
        <taxon>Desulfovibrio</taxon>
    </lineage>
</organism>
<name>A0A2Z6B2R5_9BACT</name>
<dbReference type="Proteomes" id="UP000269883">
    <property type="component" value="Chromosome"/>
</dbReference>
<dbReference type="SUPFAM" id="SSF50475">
    <property type="entry name" value="FMN-binding split barrel"/>
    <property type="match status" value="1"/>
</dbReference>
<dbReference type="Gene3D" id="2.30.110.10">
    <property type="entry name" value="Electron Transport, Fmn-binding Protein, Chain A"/>
    <property type="match status" value="1"/>
</dbReference>
<dbReference type="InterPro" id="IPR012349">
    <property type="entry name" value="Split_barrel_FMN-bd"/>
</dbReference>
<dbReference type="RefSeq" id="WP_126380797.1">
    <property type="nucleotide sequence ID" value="NZ_AP017378.1"/>
</dbReference>
<dbReference type="PANTHER" id="PTHR34071:SF2">
    <property type="entry name" value="FLAVIN-NUCLEOTIDE-BINDING PROTEIN"/>
    <property type="match status" value="1"/>
</dbReference>
<accession>A0A2Z6B2R5</accession>
<dbReference type="InterPro" id="IPR024747">
    <property type="entry name" value="Pyridox_Oxase-rel"/>
</dbReference>
<keyword evidence="2" id="KW-1185">Reference proteome</keyword>
<evidence type="ECO:0000313" key="2">
    <source>
        <dbReference type="Proteomes" id="UP000269883"/>
    </source>
</evidence>
<sequence>MIDRKPNREITDQEELQYVLERSKILRLGLCADNEPYVVPMNYGIGEGCLYLHSSQKGKKADMLRANPRVCFEMETDVALIEADAPCGFTMRFRSIVGYGTAAFLENAEEKLAGLKIIMAHYSDTTFKDGDFLEKALAKTAVIRLDIESMRGAKHGWNG</sequence>
<proteinExistence type="predicted"/>
<dbReference type="AlphaFoldDB" id="A0A2Z6B2R5"/>
<dbReference type="PANTHER" id="PTHR34071">
    <property type="entry name" value="5-NITROIMIDAZOLE ANTIBIOTICS RESISTANCE PROTEIN, NIMA-FAMILY-RELATED PROTEIN-RELATED"/>
    <property type="match status" value="1"/>
</dbReference>
<evidence type="ECO:0000313" key="1">
    <source>
        <dbReference type="EMBL" id="BBD09781.1"/>
    </source>
</evidence>
<dbReference type="EMBL" id="AP017378">
    <property type="protein sequence ID" value="BBD09781.1"/>
    <property type="molecule type" value="Genomic_DNA"/>
</dbReference>